<gene>
    <name evidence="1" type="ORF">Clacol_004997</name>
</gene>
<reference evidence="1" key="1">
    <citation type="submission" date="2021-10" db="EMBL/GenBank/DDBJ databases">
        <title>De novo Genome Assembly of Clathrus columnatus (Basidiomycota, Fungi) Using Illumina and Nanopore Sequence Data.</title>
        <authorList>
            <person name="Ogiso-Tanaka E."/>
            <person name="Itagaki H."/>
            <person name="Hosoya T."/>
            <person name="Hosaka K."/>
        </authorList>
    </citation>
    <scope>NUCLEOTIDE SEQUENCE</scope>
    <source>
        <strain evidence="1">MO-923</strain>
    </source>
</reference>
<evidence type="ECO:0000313" key="1">
    <source>
        <dbReference type="EMBL" id="GJJ10769.1"/>
    </source>
</evidence>
<name>A0AAV5A825_9AGAM</name>
<comment type="caution">
    <text evidence="1">The sequence shown here is derived from an EMBL/GenBank/DDBJ whole genome shotgun (WGS) entry which is preliminary data.</text>
</comment>
<accession>A0AAV5A825</accession>
<keyword evidence="2" id="KW-1185">Reference proteome</keyword>
<proteinExistence type="predicted"/>
<organism evidence="1 2">
    <name type="scientific">Clathrus columnatus</name>
    <dbReference type="NCBI Taxonomy" id="1419009"/>
    <lineage>
        <taxon>Eukaryota</taxon>
        <taxon>Fungi</taxon>
        <taxon>Dikarya</taxon>
        <taxon>Basidiomycota</taxon>
        <taxon>Agaricomycotina</taxon>
        <taxon>Agaricomycetes</taxon>
        <taxon>Phallomycetidae</taxon>
        <taxon>Phallales</taxon>
        <taxon>Clathraceae</taxon>
        <taxon>Clathrus</taxon>
    </lineage>
</organism>
<dbReference type="Proteomes" id="UP001050691">
    <property type="component" value="Unassembled WGS sequence"/>
</dbReference>
<dbReference type="AlphaFoldDB" id="A0AAV5A825"/>
<dbReference type="EMBL" id="BPWL01000005">
    <property type="protein sequence ID" value="GJJ10769.1"/>
    <property type="molecule type" value="Genomic_DNA"/>
</dbReference>
<sequence>MLEIFRYECQRRSFRRLKSSVAQGSIPENLFADYAPKLKEFYISRVKLYHDLPIFKTITRLSLKQCHGLTRCRLLDILETTSLNLEVLEISSPTNFIWPSDASGPDNRPTILLSSLRTLVLNVRIRVLLLVLNCTNIPRDIDWRINFDELIVNVSLDLTPFVSFLTKVRKGPYVFFTIYEEYLCIKFKQTRSGPYNTVFELEIDTDSEDEALRRLETIWDCLELSKVLSFELVYPMKYPPWMKMYDHMFQPLFFLLDRTETLSIICNTGNNQLEAFVGCLRPRNAQSTITIPCPSLKDLKVGILTTGGFLIQGLAARKEAGHVLTKLCVEYENESYMTIKQDLMKLAQNVEMIEKATFTCDSSNIPT</sequence>
<protein>
    <submittedName>
        <fullName evidence="1">Uncharacterized protein</fullName>
    </submittedName>
</protein>
<evidence type="ECO:0000313" key="2">
    <source>
        <dbReference type="Proteomes" id="UP001050691"/>
    </source>
</evidence>